<dbReference type="EMBL" id="CAXKWB010009610">
    <property type="protein sequence ID" value="CAL4095345.1"/>
    <property type="molecule type" value="Genomic_DNA"/>
</dbReference>
<evidence type="ECO:0000313" key="1">
    <source>
        <dbReference type="EMBL" id="CAL4095345.1"/>
    </source>
</evidence>
<keyword evidence="2" id="KW-1185">Reference proteome</keyword>
<proteinExistence type="predicted"/>
<reference evidence="1 2" key="1">
    <citation type="submission" date="2024-05" db="EMBL/GenBank/DDBJ databases">
        <authorList>
            <person name="Wallberg A."/>
        </authorList>
    </citation>
    <scope>NUCLEOTIDE SEQUENCE [LARGE SCALE GENOMIC DNA]</scope>
</reference>
<organism evidence="1 2">
    <name type="scientific">Meganyctiphanes norvegica</name>
    <name type="common">Northern krill</name>
    <name type="synonym">Thysanopoda norvegica</name>
    <dbReference type="NCBI Taxonomy" id="48144"/>
    <lineage>
        <taxon>Eukaryota</taxon>
        <taxon>Metazoa</taxon>
        <taxon>Ecdysozoa</taxon>
        <taxon>Arthropoda</taxon>
        <taxon>Crustacea</taxon>
        <taxon>Multicrustacea</taxon>
        <taxon>Malacostraca</taxon>
        <taxon>Eumalacostraca</taxon>
        <taxon>Eucarida</taxon>
        <taxon>Euphausiacea</taxon>
        <taxon>Euphausiidae</taxon>
        <taxon>Meganyctiphanes</taxon>
    </lineage>
</organism>
<comment type="caution">
    <text evidence="1">The sequence shown here is derived from an EMBL/GenBank/DDBJ whole genome shotgun (WGS) entry which is preliminary data.</text>
</comment>
<name>A0AAV2QRE7_MEGNR</name>
<accession>A0AAV2QRE7</accession>
<dbReference type="AlphaFoldDB" id="A0AAV2QRE7"/>
<protein>
    <submittedName>
        <fullName evidence="1">Uncharacterized protein</fullName>
    </submittedName>
</protein>
<sequence length="175" mass="20072">FLDWDTISLVKLLAIATKSGRCYGDPTELSNQHEELKKRFIEQNFPNQMKESDKWLRVCKRKNIYAGCEKIIHFALCCFVKAPLEATAESVGSVINQHGRKDRYSLLARSLADEVQVAWNGPVEFSKEANAICEEAVEKYFEKSQYGIRFYVADSLKLMSSDIKAVLTSRSRIYF</sequence>
<feature type="non-terminal residue" evidence="1">
    <location>
        <position position="1"/>
    </location>
</feature>
<evidence type="ECO:0000313" key="2">
    <source>
        <dbReference type="Proteomes" id="UP001497623"/>
    </source>
</evidence>
<dbReference type="Proteomes" id="UP001497623">
    <property type="component" value="Unassembled WGS sequence"/>
</dbReference>
<gene>
    <name evidence="1" type="ORF">MNOR_LOCUS15391</name>
</gene>